<dbReference type="EMBL" id="JBDFRB010000004">
    <property type="protein sequence ID" value="MEN2744122.1"/>
    <property type="molecule type" value="Genomic_DNA"/>
</dbReference>
<dbReference type="SUPFAM" id="SSF50969">
    <property type="entry name" value="YVTN repeat-like/Quinoprotein amine dehydrogenase"/>
    <property type="match status" value="1"/>
</dbReference>
<protein>
    <submittedName>
        <fullName evidence="2">DUF6454 family protein</fullName>
    </submittedName>
</protein>
<comment type="caution">
    <text evidence="2">The sequence shown here is derived from an EMBL/GenBank/DDBJ whole genome shotgun (WGS) entry which is preliminary data.</text>
</comment>
<name>A0ABU9WZ36_9MICC</name>
<accession>A0ABU9WZ36</accession>
<dbReference type="InterPro" id="IPR011044">
    <property type="entry name" value="Quino_amine_DH_bsu"/>
</dbReference>
<dbReference type="Pfam" id="PF20055">
    <property type="entry name" value="DUF6454"/>
    <property type="match status" value="1"/>
</dbReference>
<evidence type="ECO:0000256" key="1">
    <source>
        <dbReference type="SAM" id="SignalP"/>
    </source>
</evidence>
<feature type="chain" id="PRO_5045885212" evidence="1">
    <location>
        <begin position="26"/>
        <end position="315"/>
    </location>
</feature>
<dbReference type="Proteomes" id="UP001422074">
    <property type="component" value="Unassembled WGS sequence"/>
</dbReference>
<evidence type="ECO:0000313" key="2">
    <source>
        <dbReference type="EMBL" id="MEN2744122.1"/>
    </source>
</evidence>
<keyword evidence="1" id="KW-0732">Signal</keyword>
<evidence type="ECO:0000313" key="3">
    <source>
        <dbReference type="Proteomes" id="UP001422074"/>
    </source>
</evidence>
<keyword evidence="3" id="KW-1185">Reference proteome</keyword>
<reference evidence="2 3" key="1">
    <citation type="submission" date="2024-05" db="EMBL/GenBank/DDBJ databases">
        <title>Sinomonas sp. nov., isolated from a waste landfill.</title>
        <authorList>
            <person name="Zhao Y."/>
        </authorList>
    </citation>
    <scope>NUCLEOTIDE SEQUENCE [LARGE SCALE GENOMIC DNA]</scope>
    <source>
        <strain evidence="2 3">CCTCC AB2014300</strain>
    </source>
</reference>
<proteinExistence type="predicted"/>
<sequence length="315" mass="34298">MELKRVLTIAAIAALTLGGGTAAVAQQSGPNGLTAEAQAFERVTRSTAWTEVQKLKLDFETFHPQGMSLVGDRIFLSSVEIIEPTVRYAQPDENGYDRSTGKGRGHVFVLTREGELIKDIVVGEGSIYHPGGIDFDGEDVWVPVAEYRPNSASIVYTIDPETFEVTERFREKDHVGGVVFDRKAQRVNGVSWGSRRLFTWNGQGRLLGTEQNPSHLLDYQDCEYAGAGHQLCTGVTGLKTAQGTNFELGGIALTDLSTNEIVHEVPTQLFSTAGHSITRNPVALEADGDVLRMFAAPDDGEEPAGTELYVFEARP</sequence>
<gene>
    <name evidence="2" type="ORF">ABCQ75_06160</name>
</gene>
<dbReference type="RefSeq" id="WP_345883945.1">
    <property type="nucleotide sequence ID" value="NZ_JBDFRB010000004.1"/>
</dbReference>
<organism evidence="2 3">
    <name type="scientific">Sinomonas halotolerans</name>
    <dbReference type="NCBI Taxonomy" id="1644133"/>
    <lineage>
        <taxon>Bacteria</taxon>
        <taxon>Bacillati</taxon>
        <taxon>Actinomycetota</taxon>
        <taxon>Actinomycetes</taxon>
        <taxon>Micrococcales</taxon>
        <taxon>Micrococcaceae</taxon>
        <taxon>Sinomonas</taxon>
    </lineage>
</organism>
<dbReference type="InterPro" id="IPR046312">
    <property type="entry name" value="DUF6454"/>
</dbReference>
<feature type="signal peptide" evidence="1">
    <location>
        <begin position="1"/>
        <end position="25"/>
    </location>
</feature>